<dbReference type="GeneID" id="93395821"/>
<dbReference type="NCBIfam" id="NF041448">
    <property type="entry name" value="stress_YjaA"/>
    <property type="match status" value="1"/>
</dbReference>
<dbReference type="InterPro" id="IPR048149">
    <property type="entry name" value="YjaA"/>
</dbReference>
<evidence type="ECO:0000313" key="1">
    <source>
        <dbReference type="EMBL" id="SUC15662.1"/>
    </source>
</evidence>
<sequence length="124" mass="14448">MEPIYIKIYKNHIKIRDLHSQKEASVQRDFSHSRMLIGDFYPAIEAIRIALKDLGIHPSSFFCKKRNVIIHPLEKTENGLSKVEIRLFNEMIVAGFNRKYKKIVISEKLTPLIDAEVIELIKNT</sequence>
<accession>A0A379F895</accession>
<proteinExistence type="predicted"/>
<gene>
    <name evidence="1" type="ORF">NCTC10376_01514</name>
</gene>
<dbReference type="EMBL" id="UGTW01000001">
    <property type="protein sequence ID" value="SUC15662.1"/>
    <property type="molecule type" value="Genomic_DNA"/>
</dbReference>
<dbReference type="OrthoDB" id="8612466at2"/>
<organism evidence="1 2">
    <name type="scientific">Proteus vulgaris</name>
    <dbReference type="NCBI Taxonomy" id="585"/>
    <lineage>
        <taxon>Bacteria</taxon>
        <taxon>Pseudomonadati</taxon>
        <taxon>Pseudomonadota</taxon>
        <taxon>Gammaproteobacteria</taxon>
        <taxon>Enterobacterales</taxon>
        <taxon>Morganellaceae</taxon>
        <taxon>Proteus</taxon>
    </lineage>
</organism>
<dbReference type="RefSeq" id="WP_036939322.1">
    <property type="nucleotide sequence ID" value="NZ_CABMNT010000006.1"/>
</dbReference>
<evidence type="ECO:0000313" key="2">
    <source>
        <dbReference type="Proteomes" id="UP000254331"/>
    </source>
</evidence>
<reference evidence="1 2" key="1">
    <citation type="submission" date="2018-06" db="EMBL/GenBank/DDBJ databases">
        <authorList>
            <consortium name="Pathogen Informatics"/>
            <person name="Doyle S."/>
        </authorList>
    </citation>
    <scope>NUCLEOTIDE SEQUENCE [LARGE SCALE GENOMIC DNA]</scope>
    <source>
        <strain evidence="1 2">NCTC10376</strain>
    </source>
</reference>
<dbReference type="AlphaFoldDB" id="A0A379F895"/>
<dbReference type="Proteomes" id="UP000254331">
    <property type="component" value="Unassembled WGS sequence"/>
</dbReference>
<protein>
    <submittedName>
        <fullName evidence="1">Uncharacterized protein</fullName>
    </submittedName>
</protein>
<name>A0A379F895_PROVU</name>